<dbReference type="EMBL" id="RBCJ01000002">
    <property type="protein sequence ID" value="RKN81112.1"/>
    <property type="molecule type" value="Genomic_DNA"/>
</dbReference>
<name>A0A3B0C678_9FLAO</name>
<accession>A0A3B0C678</accession>
<dbReference type="InterPro" id="IPR025347">
    <property type="entry name" value="DUF4251"/>
</dbReference>
<dbReference type="OrthoDB" id="1448121at2"/>
<dbReference type="Pfam" id="PF14059">
    <property type="entry name" value="DUF4251"/>
    <property type="match status" value="1"/>
</dbReference>
<sequence length="113" mass="12782">MRVNIVAIDNYVRVQEDSTPGFLPYFGKMRLGGGYGEVGANEFDSEIRDCKVKTKRNGKGITVTFNTKNSDERFDFTLFITKSKSATVVVKSLHRNSITYYGVIRELDDDSLE</sequence>
<dbReference type="AlphaFoldDB" id="A0A3B0C678"/>
<dbReference type="Proteomes" id="UP000276603">
    <property type="component" value="Unassembled WGS sequence"/>
</dbReference>
<reference evidence="1 2" key="1">
    <citation type="submission" date="2018-10" db="EMBL/GenBank/DDBJ databases">
        <title>Ulvibacterium marinum gen. nov., sp. nov., a novel marine bacterium of the family Flavobacteriaceae, isolated from a culture of the green alga Ulva prolifera.</title>
        <authorList>
            <person name="Zhang Z."/>
        </authorList>
    </citation>
    <scope>NUCLEOTIDE SEQUENCE [LARGE SCALE GENOMIC DNA]</scope>
    <source>
        <strain evidence="1 2">CCMM003</strain>
    </source>
</reference>
<evidence type="ECO:0000313" key="2">
    <source>
        <dbReference type="Proteomes" id="UP000276603"/>
    </source>
</evidence>
<protein>
    <submittedName>
        <fullName evidence="1">DUF4251 domain-containing protein</fullName>
    </submittedName>
</protein>
<dbReference type="Gene3D" id="2.40.128.410">
    <property type="match status" value="1"/>
</dbReference>
<comment type="caution">
    <text evidence="1">The sequence shown here is derived from an EMBL/GenBank/DDBJ whole genome shotgun (WGS) entry which is preliminary data.</text>
</comment>
<organism evidence="1 2">
    <name type="scientific">Ulvibacterium marinum</name>
    <dbReference type="NCBI Taxonomy" id="2419782"/>
    <lineage>
        <taxon>Bacteria</taxon>
        <taxon>Pseudomonadati</taxon>
        <taxon>Bacteroidota</taxon>
        <taxon>Flavobacteriia</taxon>
        <taxon>Flavobacteriales</taxon>
        <taxon>Flavobacteriaceae</taxon>
        <taxon>Ulvibacterium</taxon>
    </lineage>
</organism>
<evidence type="ECO:0000313" key="1">
    <source>
        <dbReference type="EMBL" id="RKN81112.1"/>
    </source>
</evidence>
<proteinExistence type="predicted"/>
<gene>
    <name evidence="1" type="ORF">D7Z94_09210</name>
</gene>
<keyword evidence="2" id="KW-1185">Reference proteome</keyword>